<dbReference type="InterPro" id="IPR011010">
    <property type="entry name" value="DNA_brk_join_enz"/>
</dbReference>
<name>A0ABW8SPY0_9CLOT</name>
<dbReference type="RefSeq" id="WP_406794211.1">
    <property type="nucleotide sequence ID" value="NZ_JBJHZX010000047.1"/>
</dbReference>
<evidence type="ECO:0000256" key="6">
    <source>
        <dbReference type="PROSITE-ProRule" id="PRU01248"/>
    </source>
</evidence>
<accession>A0ABW8SPY0</accession>
<organism evidence="9 10">
    <name type="scientific">Candidatus Clostridium eludens</name>
    <dbReference type="NCBI Taxonomy" id="3381663"/>
    <lineage>
        <taxon>Bacteria</taxon>
        <taxon>Bacillati</taxon>
        <taxon>Bacillota</taxon>
        <taxon>Clostridia</taxon>
        <taxon>Eubacteriales</taxon>
        <taxon>Clostridiaceae</taxon>
        <taxon>Clostridium</taxon>
    </lineage>
</organism>
<dbReference type="Gene3D" id="1.10.443.10">
    <property type="entry name" value="Intergrase catalytic core"/>
    <property type="match status" value="1"/>
</dbReference>
<dbReference type="InterPro" id="IPR050090">
    <property type="entry name" value="Tyrosine_recombinase_XerCD"/>
</dbReference>
<keyword evidence="3" id="KW-0229">DNA integration</keyword>
<keyword evidence="5" id="KW-0233">DNA recombination</keyword>
<evidence type="ECO:0000256" key="3">
    <source>
        <dbReference type="ARBA" id="ARBA00022908"/>
    </source>
</evidence>
<dbReference type="InterPro" id="IPR002104">
    <property type="entry name" value="Integrase_catalytic"/>
</dbReference>
<dbReference type="EMBL" id="JBJHZX010000047">
    <property type="protein sequence ID" value="MFL0198102.1"/>
    <property type="molecule type" value="Genomic_DNA"/>
</dbReference>
<comment type="function">
    <text evidence="1">Site-specific tyrosine recombinase, which acts by catalyzing the cutting and rejoining of the recombining DNA molecules.</text>
</comment>
<evidence type="ECO:0000256" key="4">
    <source>
        <dbReference type="ARBA" id="ARBA00023125"/>
    </source>
</evidence>
<feature type="domain" description="Core-binding (CB)" evidence="8">
    <location>
        <begin position="61"/>
        <end position="149"/>
    </location>
</feature>
<feature type="domain" description="Tyr recombinase" evidence="7">
    <location>
        <begin position="177"/>
        <end position="344"/>
    </location>
</feature>
<keyword evidence="4 6" id="KW-0238">DNA-binding</keyword>
<dbReference type="Proteomes" id="UP001623660">
    <property type="component" value="Unassembled WGS sequence"/>
</dbReference>
<evidence type="ECO:0000256" key="2">
    <source>
        <dbReference type="ARBA" id="ARBA00008857"/>
    </source>
</evidence>
<evidence type="ECO:0000313" key="10">
    <source>
        <dbReference type="Proteomes" id="UP001623660"/>
    </source>
</evidence>
<protein>
    <submittedName>
        <fullName evidence="9">Tyrosine-type recombinase/integrase</fullName>
    </submittedName>
</protein>
<dbReference type="Pfam" id="PF00589">
    <property type="entry name" value="Phage_integrase"/>
    <property type="match status" value="1"/>
</dbReference>
<dbReference type="Gene3D" id="1.10.150.130">
    <property type="match status" value="1"/>
</dbReference>
<dbReference type="PANTHER" id="PTHR30349:SF64">
    <property type="entry name" value="PROPHAGE INTEGRASE INTD-RELATED"/>
    <property type="match status" value="1"/>
</dbReference>
<dbReference type="PROSITE" id="PS51900">
    <property type="entry name" value="CB"/>
    <property type="match status" value="1"/>
</dbReference>
<evidence type="ECO:0000256" key="1">
    <source>
        <dbReference type="ARBA" id="ARBA00003283"/>
    </source>
</evidence>
<evidence type="ECO:0000313" key="9">
    <source>
        <dbReference type="EMBL" id="MFL0198102.1"/>
    </source>
</evidence>
<evidence type="ECO:0000259" key="7">
    <source>
        <dbReference type="PROSITE" id="PS51898"/>
    </source>
</evidence>
<dbReference type="InterPro" id="IPR013762">
    <property type="entry name" value="Integrase-like_cat_sf"/>
</dbReference>
<evidence type="ECO:0000259" key="8">
    <source>
        <dbReference type="PROSITE" id="PS51900"/>
    </source>
</evidence>
<sequence>MANKTNYQKSGNKYYRTSLVIGYDSMGKRIKKEFYGRNKSEAELKKAAYKQDLKNGINKSAENQTLNNAFREWLINVIMPSGIKTSTYETYESIYRLYLKDSELGIRKIKDIKSIMIQSFLNELFNKGKHYPLLVKTYKLIKRFFNYEIENDAIIKNPCLGVKIPGQIAYLKEKNSDEIKVFTPNERNNILNYLYKINSRIAGIAYLGFSLGMREGEILALSWHDVDTKNRILHIKKSIRYTKDFNSNGDVIGSSIKITIPKTLTSVRDIEYPDTFDEVWKRAKLQNSIDKLKLGTSFNNKYNLVFTTTTGNALDKRYVIRHWGNVLNKLKIEYRAFHATRHTL</sequence>
<gene>
    <name evidence="9" type="ORF">ACJDU8_21420</name>
</gene>
<dbReference type="PANTHER" id="PTHR30349">
    <property type="entry name" value="PHAGE INTEGRASE-RELATED"/>
    <property type="match status" value="1"/>
</dbReference>
<comment type="caution">
    <text evidence="9">The sequence shown here is derived from an EMBL/GenBank/DDBJ whole genome shotgun (WGS) entry which is preliminary data.</text>
</comment>
<reference evidence="9 10" key="1">
    <citation type="submission" date="2024-11" db="EMBL/GenBank/DDBJ databases">
        <authorList>
            <person name="Heng Y.C."/>
            <person name="Lim A.C.H."/>
            <person name="Lee J.K.Y."/>
            <person name="Kittelmann S."/>
        </authorList>
    </citation>
    <scope>NUCLEOTIDE SEQUENCE [LARGE SCALE GENOMIC DNA]</scope>
    <source>
        <strain evidence="9 10">WILCCON 0269</strain>
    </source>
</reference>
<keyword evidence="10" id="KW-1185">Reference proteome</keyword>
<proteinExistence type="inferred from homology"/>
<dbReference type="InterPro" id="IPR044068">
    <property type="entry name" value="CB"/>
</dbReference>
<dbReference type="PROSITE" id="PS51898">
    <property type="entry name" value="TYR_RECOMBINASE"/>
    <property type="match status" value="1"/>
</dbReference>
<dbReference type="InterPro" id="IPR004107">
    <property type="entry name" value="Integrase_SAM-like_N"/>
</dbReference>
<dbReference type="Pfam" id="PF14659">
    <property type="entry name" value="Phage_int_SAM_3"/>
    <property type="match status" value="1"/>
</dbReference>
<dbReference type="InterPro" id="IPR010998">
    <property type="entry name" value="Integrase_recombinase_N"/>
</dbReference>
<evidence type="ECO:0000256" key="5">
    <source>
        <dbReference type="ARBA" id="ARBA00023172"/>
    </source>
</evidence>
<dbReference type="SUPFAM" id="SSF56349">
    <property type="entry name" value="DNA breaking-rejoining enzymes"/>
    <property type="match status" value="1"/>
</dbReference>
<comment type="similarity">
    <text evidence="2">Belongs to the 'phage' integrase family.</text>
</comment>